<accession>A0A6J4RTX1</accession>
<name>A0A6J4RTX1_9ACTN</name>
<evidence type="ECO:0000313" key="2">
    <source>
        <dbReference type="EMBL" id="CAA9482003.1"/>
    </source>
</evidence>
<keyword evidence="2" id="KW-0687">Ribonucleoprotein</keyword>
<reference evidence="2" key="1">
    <citation type="submission" date="2020-02" db="EMBL/GenBank/DDBJ databases">
        <authorList>
            <person name="Meier V. D."/>
        </authorList>
    </citation>
    <scope>NUCLEOTIDE SEQUENCE</scope>
    <source>
        <strain evidence="2">AVDCRST_MAG65</strain>
    </source>
</reference>
<gene>
    <name evidence="2" type="ORF">AVDCRST_MAG65-1498</name>
</gene>
<dbReference type="AlphaFoldDB" id="A0A6J4RTX1"/>
<dbReference type="GO" id="GO:0005840">
    <property type="term" value="C:ribosome"/>
    <property type="evidence" value="ECO:0007669"/>
    <property type="project" value="UniProtKB-KW"/>
</dbReference>
<feature type="non-terminal residue" evidence="2">
    <location>
        <position position="69"/>
    </location>
</feature>
<sequence length="69" mass="8400">EDRNPSRLRRVPCDLHLREHLRDPVDRALDPRRDLLQLPSVLHRPAEARRYRRSRRALQAPRRQALRHL</sequence>
<feature type="non-terminal residue" evidence="2">
    <location>
        <position position="1"/>
    </location>
</feature>
<organism evidence="2">
    <name type="scientific">uncultured Solirubrobacteraceae bacterium</name>
    <dbReference type="NCBI Taxonomy" id="1162706"/>
    <lineage>
        <taxon>Bacteria</taxon>
        <taxon>Bacillati</taxon>
        <taxon>Actinomycetota</taxon>
        <taxon>Thermoleophilia</taxon>
        <taxon>Solirubrobacterales</taxon>
        <taxon>Solirubrobacteraceae</taxon>
        <taxon>environmental samples</taxon>
    </lineage>
</organism>
<proteinExistence type="predicted"/>
<evidence type="ECO:0000256" key="1">
    <source>
        <dbReference type="SAM" id="MobiDB-lite"/>
    </source>
</evidence>
<feature type="region of interest" description="Disordered" evidence="1">
    <location>
        <begin position="47"/>
        <end position="69"/>
    </location>
</feature>
<dbReference type="EMBL" id="CADCVL010000252">
    <property type="protein sequence ID" value="CAA9482003.1"/>
    <property type="molecule type" value="Genomic_DNA"/>
</dbReference>
<keyword evidence="2" id="KW-0689">Ribosomal protein</keyword>
<protein>
    <submittedName>
        <fullName evidence="2">LSU ribosomal protein L31p @ LSU ribosomal protein L31p, zinc-dependent</fullName>
    </submittedName>
</protein>